<dbReference type="Pfam" id="PF02618">
    <property type="entry name" value="YceG"/>
    <property type="match status" value="1"/>
</dbReference>
<keyword evidence="7" id="KW-0997">Cell inner membrane</keyword>
<evidence type="ECO:0000313" key="9">
    <source>
        <dbReference type="Proteomes" id="UP000194946"/>
    </source>
</evidence>
<comment type="catalytic activity">
    <reaction evidence="7">
        <text>a peptidoglycan chain = a peptidoglycan chain with N-acetyl-1,6-anhydromuramyl-[peptide] at the reducing end + a peptidoglycan chain with N-acetylglucosamine at the non-reducing end.</text>
        <dbReference type="EC" id="4.2.2.29"/>
    </reaction>
</comment>
<keyword evidence="9" id="KW-1185">Reference proteome</keyword>
<protein>
    <recommendedName>
        <fullName evidence="7">Endolytic murein transglycosylase</fullName>
        <ecNumber evidence="7">4.2.2.29</ecNumber>
    </recommendedName>
    <alternativeName>
        <fullName evidence="7">Peptidoglycan lytic transglycosylase</fullName>
    </alternativeName>
    <alternativeName>
        <fullName evidence="7">Peptidoglycan polymerization terminase</fullName>
    </alternativeName>
</protein>
<sequence>MRKLSISCGALLVILLAMFVFGKTIYSKPGMLSSAKDVVISKGNTDAVISQLQREHVLSNSFLNKLIFQIAVKMTAKQGPLHAAEFAFPKQASIQQVLNILRHAKPVQHELTIPEGLTAYQIENLINQAPFLTGQIIVPTEGSVLPQTYAYEYGNSREKLLQRMQDSMQKTLDQIWKNRQPLAEIKTPKELLTLASIVEKETAVPRERSMIARVFINRLKTGMRLQSDPTVIYALTEGQGKLDRPLTRQDWTVESAYNTYWIDALPPSPICSPGKAALEAVAHPVDGNMLYFVANGTGGHSFSSSLTEHNHNVALRKEKK</sequence>
<comment type="function">
    <text evidence="7">Functions as a peptidoglycan terminase that cleaves nascent peptidoglycan strands endolytically to terminate their elongation.</text>
</comment>
<dbReference type="GO" id="GO:0005886">
    <property type="term" value="C:plasma membrane"/>
    <property type="evidence" value="ECO:0007669"/>
    <property type="project" value="UniProtKB-UniRule"/>
</dbReference>
<dbReference type="GO" id="GO:0008932">
    <property type="term" value="F:lytic endotransglycosylase activity"/>
    <property type="evidence" value="ECO:0007669"/>
    <property type="project" value="UniProtKB-UniRule"/>
</dbReference>
<dbReference type="PANTHER" id="PTHR30518:SF2">
    <property type="entry name" value="ENDOLYTIC MUREIN TRANSGLYCOSYLASE"/>
    <property type="match status" value="1"/>
</dbReference>
<evidence type="ECO:0000256" key="2">
    <source>
        <dbReference type="ARBA" id="ARBA00022692"/>
    </source>
</evidence>
<name>A0A251ZTX7_9PROT</name>
<dbReference type="Proteomes" id="UP000194946">
    <property type="component" value="Unassembled WGS sequence"/>
</dbReference>
<dbReference type="Gene3D" id="3.30.1490.480">
    <property type="entry name" value="Endolytic murein transglycosylase"/>
    <property type="match status" value="1"/>
</dbReference>
<evidence type="ECO:0000256" key="7">
    <source>
        <dbReference type="HAMAP-Rule" id="MF_02065"/>
    </source>
</evidence>
<evidence type="ECO:0000256" key="6">
    <source>
        <dbReference type="ARBA" id="ARBA00023316"/>
    </source>
</evidence>
<evidence type="ECO:0000256" key="5">
    <source>
        <dbReference type="ARBA" id="ARBA00023239"/>
    </source>
</evidence>
<keyword evidence="5 7" id="KW-0456">Lyase</keyword>
<dbReference type="RefSeq" id="WP_040364250.1">
    <property type="nucleotide sequence ID" value="NZ_JOPB01000008.1"/>
</dbReference>
<keyword evidence="6 7" id="KW-0961">Cell wall biogenesis/degradation</keyword>
<dbReference type="EMBL" id="JOPB01000008">
    <property type="protein sequence ID" value="OUI78114.1"/>
    <property type="molecule type" value="Genomic_DNA"/>
</dbReference>
<comment type="caution">
    <text evidence="8">The sequence shown here is derived from an EMBL/GenBank/DDBJ whole genome shotgun (WGS) entry which is preliminary data.</text>
</comment>
<gene>
    <name evidence="7" type="primary">mltG</name>
    <name evidence="8" type="ORF">HK18_11310</name>
</gene>
<dbReference type="GO" id="GO:0071555">
    <property type="term" value="P:cell wall organization"/>
    <property type="evidence" value="ECO:0007669"/>
    <property type="project" value="UniProtKB-KW"/>
</dbReference>
<keyword evidence="1 7" id="KW-1003">Cell membrane</keyword>
<keyword evidence="3 7" id="KW-1133">Transmembrane helix</keyword>
<dbReference type="CDD" id="cd08010">
    <property type="entry name" value="MltG_like"/>
    <property type="match status" value="1"/>
</dbReference>
<comment type="similarity">
    <text evidence="7">Belongs to the transglycosylase MltG family.</text>
</comment>
<dbReference type="NCBIfam" id="TIGR00247">
    <property type="entry name" value="endolytic transglycosylase MltG"/>
    <property type="match status" value="1"/>
</dbReference>
<reference evidence="9" key="1">
    <citation type="submission" date="2014-06" db="EMBL/GenBank/DDBJ databases">
        <authorList>
            <person name="Winans N.J."/>
            <person name="Newell P.D."/>
            <person name="Douglas A.E."/>
        </authorList>
    </citation>
    <scope>NUCLEOTIDE SEQUENCE [LARGE SCALE GENOMIC DNA]</scope>
    <source>
        <strain evidence="9">DmL_052</strain>
    </source>
</reference>
<evidence type="ECO:0000313" key="8">
    <source>
        <dbReference type="EMBL" id="OUI78114.1"/>
    </source>
</evidence>
<dbReference type="AlphaFoldDB" id="A0A251ZTX7"/>
<keyword evidence="4 7" id="KW-0472">Membrane</keyword>
<dbReference type="EC" id="4.2.2.29" evidence="7"/>
<dbReference type="InterPro" id="IPR003770">
    <property type="entry name" value="MLTG-like"/>
</dbReference>
<dbReference type="HAMAP" id="MF_02065">
    <property type="entry name" value="MltG"/>
    <property type="match status" value="1"/>
</dbReference>
<evidence type="ECO:0000256" key="4">
    <source>
        <dbReference type="ARBA" id="ARBA00023136"/>
    </source>
</evidence>
<organism evidence="8 9">
    <name type="scientific">Commensalibacter intestini</name>
    <dbReference type="NCBI Taxonomy" id="479936"/>
    <lineage>
        <taxon>Bacteria</taxon>
        <taxon>Pseudomonadati</taxon>
        <taxon>Pseudomonadota</taxon>
        <taxon>Alphaproteobacteria</taxon>
        <taxon>Acetobacterales</taxon>
        <taxon>Acetobacteraceae</taxon>
    </lineage>
</organism>
<evidence type="ECO:0000256" key="1">
    <source>
        <dbReference type="ARBA" id="ARBA00022475"/>
    </source>
</evidence>
<proteinExistence type="inferred from homology"/>
<feature type="site" description="Important for catalytic activity" evidence="7">
    <location>
        <position position="201"/>
    </location>
</feature>
<accession>A0A251ZTX7</accession>
<evidence type="ECO:0000256" key="3">
    <source>
        <dbReference type="ARBA" id="ARBA00022989"/>
    </source>
</evidence>
<dbReference type="GO" id="GO:0009252">
    <property type="term" value="P:peptidoglycan biosynthetic process"/>
    <property type="evidence" value="ECO:0007669"/>
    <property type="project" value="UniProtKB-UniRule"/>
</dbReference>
<keyword evidence="2 7" id="KW-0812">Transmembrane</keyword>
<dbReference type="PANTHER" id="PTHR30518">
    <property type="entry name" value="ENDOLYTIC MUREIN TRANSGLYCOSYLASE"/>
    <property type="match status" value="1"/>
</dbReference>
<dbReference type="Gene3D" id="3.30.160.60">
    <property type="entry name" value="Classic Zinc Finger"/>
    <property type="match status" value="1"/>
</dbReference>